<organism evidence="1 2">
    <name type="scientific">Halomarina rubra</name>
    <dbReference type="NCBI Taxonomy" id="2071873"/>
    <lineage>
        <taxon>Archaea</taxon>
        <taxon>Methanobacteriati</taxon>
        <taxon>Methanobacteriota</taxon>
        <taxon>Stenosarchaea group</taxon>
        <taxon>Halobacteria</taxon>
        <taxon>Halobacteriales</taxon>
        <taxon>Natronomonadaceae</taxon>
        <taxon>Halomarina</taxon>
    </lineage>
</organism>
<proteinExistence type="predicted"/>
<dbReference type="AlphaFoldDB" id="A0ABD6AW56"/>
<dbReference type="Proteomes" id="UP001597187">
    <property type="component" value="Unassembled WGS sequence"/>
</dbReference>
<protein>
    <submittedName>
        <fullName evidence="1">Uncharacterized protein</fullName>
    </submittedName>
</protein>
<gene>
    <name evidence="1" type="ORF">ACFSBT_10100</name>
</gene>
<comment type="caution">
    <text evidence="1">The sequence shown here is derived from an EMBL/GenBank/DDBJ whole genome shotgun (WGS) entry which is preliminary data.</text>
</comment>
<reference evidence="1 2" key="1">
    <citation type="journal article" date="2019" name="Int. J. Syst. Evol. Microbiol.">
        <title>The Global Catalogue of Microorganisms (GCM) 10K type strain sequencing project: providing services to taxonomists for standard genome sequencing and annotation.</title>
        <authorList>
            <consortium name="The Broad Institute Genomics Platform"/>
            <consortium name="The Broad Institute Genome Sequencing Center for Infectious Disease"/>
            <person name="Wu L."/>
            <person name="Ma J."/>
        </authorList>
    </citation>
    <scope>NUCLEOTIDE SEQUENCE [LARGE SCALE GENOMIC DNA]</scope>
    <source>
        <strain evidence="1 2">CGMCC 1.12563</strain>
    </source>
</reference>
<keyword evidence="2" id="KW-1185">Reference proteome</keyword>
<dbReference type="RefSeq" id="WP_250873607.1">
    <property type="nucleotide sequence ID" value="NZ_JALXFV010000005.1"/>
</dbReference>
<evidence type="ECO:0000313" key="2">
    <source>
        <dbReference type="Proteomes" id="UP001597187"/>
    </source>
</evidence>
<name>A0ABD6AW56_9EURY</name>
<accession>A0ABD6AW56</accession>
<evidence type="ECO:0000313" key="1">
    <source>
        <dbReference type="EMBL" id="MFD1513631.1"/>
    </source>
</evidence>
<sequence>MSADDRDDDLVRVVVGCDCTTTATDNRVRDPMGRISSAFFDLTREWTVERVGSLGTRGYEGPPNGATFDAVETDEGWRWRLLVAGDPVALSPETFETAERARDRGERAAPRLMWAAVTAQRP</sequence>
<dbReference type="EMBL" id="JBHUDC010000005">
    <property type="protein sequence ID" value="MFD1513631.1"/>
    <property type="molecule type" value="Genomic_DNA"/>
</dbReference>